<dbReference type="RefSeq" id="WP_035862537.1">
    <property type="nucleotide sequence ID" value="NZ_KK853997.1"/>
</dbReference>
<sequence>MNALATLAAADSPELDHLLQRAGSSTTAAGGWDNQATWANNPGSPWNNTPSWDNTPVNPWSDWHNGPSWSDFPNNR</sequence>
<proteinExistence type="predicted"/>
<dbReference type="eggNOG" id="ENOG5030R2D">
    <property type="taxonomic scope" value="Bacteria"/>
</dbReference>
<dbReference type="EMBL" id="JNBY01000081">
    <property type="protein sequence ID" value="KDN85584.1"/>
    <property type="molecule type" value="Genomic_DNA"/>
</dbReference>
<dbReference type="NCBIfam" id="NF041721">
    <property type="entry name" value="phane_AmcA_1"/>
    <property type="match status" value="1"/>
</dbReference>
<feature type="compositionally biased region" description="Polar residues" evidence="1">
    <location>
        <begin position="25"/>
        <end position="58"/>
    </location>
</feature>
<protein>
    <submittedName>
        <fullName evidence="2">Uncharacterized protein</fullName>
    </submittedName>
</protein>
<dbReference type="HOGENOM" id="CLU_2649647_0_0_11"/>
<organism evidence="2 3">
    <name type="scientific">Kitasatospora cheerisanensis KCTC 2395</name>
    <dbReference type="NCBI Taxonomy" id="1348663"/>
    <lineage>
        <taxon>Bacteria</taxon>
        <taxon>Bacillati</taxon>
        <taxon>Actinomycetota</taxon>
        <taxon>Actinomycetes</taxon>
        <taxon>Kitasatosporales</taxon>
        <taxon>Streptomycetaceae</taxon>
        <taxon>Kitasatospora</taxon>
    </lineage>
</organism>
<dbReference type="AlphaFoldDB" id="A0A066Z014"/>
<keyword evidence="3" id="KW-1185">Reference proteome</keyword>
<reference evidence="2 3" key="1">
    <citation type="submission" date="2014-05" db="EMBL/GenBank/DDBJ databases">
        <title>Draft Genome Sequence of Kitasatospora cheerisanensis KCTC 2395.</title>
        <authorList>
            <person name="Nam D.H."/>
        </authorList>
    </citation>
    <scope>NUCLEOTIDE SEQUENCE [LARGE SCALE GENOMIC DNA]</scope>
    <source>
        <strain evidence="2 3">KCTC 2395</strain>
    </source>
</reference>
<comment type="caution">
    <text evidence="2">The sequence shown here is derived from an EMBL/GenBank/DDBJ whole genome shotgun (WGS) entry which is preliminary data.</text>
</comment>
<evidence type="ECO:0000256" key="1">
    <source>
        <dbReference type="SAM" id="MobiDB-lite"/>
    </source>
</evidence>
<feature type="region of interest" description="Disordered" evidence="1">
    <location>
        <begin position="25"/>
        <end position="76"/>
    </location>
</feature>
<dbReference type="Proteomes" id="UP000027178">
    <property type="component" value="Unassembled WGS sequence"/>
</dbReference>
<accession>A0A066Z014</accession>
<gene>
    <name evidence="2" type="ORF">KCH_26010</name>
</gene>
<name>A0A066Z014_9ACTN</name>
<evidence type="ECO:0000313" key="3">
    <source>
        <dbReference type="Proteomes" id="UP000027178"/>
    </source>
</evidence>
<evidence type="ECO:0000313" key="2">
    <source>
        <dbReference type="EMBL" id="KDN85584.1"/>
    </source>
</evidence>
<dbReference type="PATRIC" id="fig|1348663.4.peg.2511"/>
<dbReference type="OrthoDB" id="16784at2063"/>
<feature type="compositionally biased region" description="Polar residues" evidence="1">
    <location>
        <begin position="67"/>
        <end position="76"/>
    </location>
</feature>